<gene>
    <name evidence="2" type="ORF">BZB76_0817</name>
</gene>
<organism evidence="2 3">
    <name type="scientific">Actinomadura pelletieri DSM 43383</name>
    <dbReference type="NCBI Taxonomy" id="1120940"/>
    <lineage>
        <taxon>Bacteria</taxon>
        <taxon>Bacillati</taxon>
        <taxon>Actinomycetota</taxon>
        <taxon>Actinomycetes</taxon>
        <taxon>Streptosporangiales</taxon>
        <taxon>Thermomonosporaceae</taxon>
        <taxon>Actinomadura</taxon>
    </lineage>
</organism>
<evidence type="ECO:0000313" key="2">
    <source>
        <dbReference type="EMBL" id="RKS79356.1"/>
    </source>
</evidence>
<dbReference type="SUPFAM" id="SSF52540">
    <property type="entry name" value="P-loop containing nucleoside triphosphate hydrolases"/>
    <property type="match status" value="1"/>
</dbReference>
<accession>A0A495QZS2</accession>
<proteinExistence type="predicted"/>
<dbReference type="InterPro" id="IPR051396">
    <property type="entry name" value="Bact_Antivir_Def_Nuclease"/>
</dbReference>
<dbReference type="EMBL" id="RBWU01000001">
    <property type="protein sequence ID" value="RKS79356.1"/>
    <property type="molecule type" value="Genomic_DNA"/>
</dbReference>
<dbReference type="PROSITE" id="PS50800">
    <property type="entry name" value="SAP"/>
    <property type="match status" value="1"/>
</dbReference>
<dbReference type="InterPro" id="IPR041685">
    <property type="entry name" value="AAA_GajA/Old/RecF-like"/>
</dbReference>
<dbReference type="Pfam" id="PF13175">
    <property type="entry name" value="AAA_15"/>
    <property type="match status" value="1"/>
</dbReference>
<dbReference type="InterPro" id="IPR003034">
    <property type="entry name" value="SAP_dom"/>
</dbReference>
<keyword evidence="2" id="KW-0255">Endonuclease</keyword>
<dbReference type="Pfam" id="PF02037">
    <property type="entry name" value="SAP"/>
    <property type="match status" value="1"/>
</dbReference>
<comment type="caution">
    <text evidence="2">The sequence shown here is derived from an EMBL/GenBank/DDBJ whole genome shotgun (WGS) entry which is preliminary data.</text>
</comment>
<dbReference type="Proteomes" id="UP000274601">
    <property type="component" value="Unassembled WGS sequence"/>
</dbReference>
<dbReference type="GO" id="GO:0004519">
    <property type="term" value="F:endonuclease activity"/>
    <property type="evidence" value="ECO:0007669"/>
    <property type="project" value="UniProtKB-KW"/>
</dbReference>
<feature type="domain" description="SAP" evidence="1">
    <location>
        <begin position="127"/>
        <end position="161"/>
    </location>
</feature>
<protein>
    <submittedName>
        <fullName evidence="2">Putative ATP-dependent endonuclease of OLD family</fullName>
    </submittedName>
</protein>
<dbReference type="PANTHER" id="PTHR43581:SF2">
    <property type="entry name" value="EXCINUCLEASE ATPASE SUBUNIT"/>
    <property type="match status" value="1"/>
</dbReference>
<sequence length="606" mass="67834">MQLESFNVQGFRSLSSVSGIPVLSPTIITGHNDGGKSATLTAAGFLLGANDATENDLTFSIAEDGSASRTERETEVCVEGTFILSDAERAELGLPAHVRIRRTFSPEVGSKLEIYREVPEDARLRELPKLRVPELKALNAEFGLDVRGLRADLLKRLEEYAARGPKVLEWVQVEPTVKRRMPQFLYFGGLIPDADETIRAALHSRYRTHLQDENLQGRISELENTLSEKLRGDAEDLCTHVRERCPDLIGAEVRPEVSFQAGLKRTELILSQVEGEDVSLASTGSGRARRVALAVWEWTNDILRQQEEAHTTEETKDDSPNLLVAYDEPDTHLDYVHQRRVMDLIRSQCKLSHIQVLVATHSLNLIDGVDISNIVHLRLLEQRTSMERLEDAGDPDIHLGNIASALGVRNSVLLHERCFVGVEGPTEQQVLPLLFRLSEQMHLQSAGIALWACNNNEGALHFTRFLLKHGRTAMLAVDADSKTRPRGLFTPDKLARFGIDPGKDVTWLGNPNEIEELFSGEQWAKAANLLWKRVDGASWKASDFNQLRNEKKFSQKVFDMVRERSQAAPGGKPEMLYQLAKTLQCPEDVPLQLRQLFASLIKLAND</sequence>
<dbReference type="SMART" id="SM00513">
    <property type="entry name" value="SAP"/>
    <property type="match status" value="1"/>
</dbReference>
<keyword evidence="2" id="KW-0540">Nuclease</keyword>
<dbReference type="Gene3D" id="1.10.720.30">
    <property type="entry name" value="SAP domain"/>
    <property type="match status" value="1"/>
</dbReference>
<keyword evidence="2" id="KW-0378">Hydrolase</keyword>
<dbReference type="OrthoDB" id="3237462at2"/>
<dbReference type="Gene3D" id="3.40.50.300">
    <property type="entry name" value="P-loop containing nucleotide triphosphate hydrolases"/>
    <property type="match status" value="1"/>
</dbReference>
<keyword evidence="3" id="KW-1185">Reference proteome</keyword>
<dbReference type="InterPro" id="IPR036361">
    <property type="entry name" value="SAP_dom_sf"/>
</dbReference>
<reference evidence="2 3" key="1">
    <citation type="submission" date="2018-10" db="EMBL/GenBank/DDBJ databases">
        <title>Genomic Encyclopedia of Archaeal and Bacterial Type Strains, Phase II (KMG-II): from individual species to whole genera.</title>
        <authorList>
            <person name="Goeker M."/>
        </authorList>
    </citation>
    <scope>NUCLEOTIDE SEQUENCE [LARGE SCALE GENOMIC DNA]</scope>
    <source>
        <strain evidence="2 3">DSM 43383</strain>
    </source>
</reference>
<dbReference type="InterPro" id="IPR027417">
    <property type="entry name" value="P-loop_NTPase"/>
</dbReference>
<evidence type="ECO:0000313" key="3">
    <source>
        <dbReference type="Proteomes" id="UP000274601"/>
    </source>
</evidence>
<dbReference type="AlphaFoldDB" id="A0A495QZS2"/>
<dbReference type="RefSeq" id="WP_121432881.1">
    <property type="nucleotide sequence ID" value="NZ_RBWU01000001.1"/>
</dbReference>
<dbReference type="PANTHER" id="PTHR43581">
    <property type="entry name" value="ATP/GTP PHOSPHATASE"/>
    <property type="match status" value="1"/>
</dbReference>
<evidence type="ECO:0000259" key="1">
    <source>
        <dbReference type="PROSITE" id="PS50800"/>
    </source>
</evidence>
<name>A0A495QZS2_9ACTN</name>